<gene>
    <name evidence="3" type="ORF">BDA99DRAFT_510393</name>
</gene>
<keyword evidence="2" id="KW-0812">Transmembrane</keyword>
<evidence type="ECO:0000313" key="4">
    <source>
        <dbReference type="Proteomes" id="UP001209540"/>
    </source>
</evidence>
<feature type="transmembrane region" description="Helical" evidence="2">
    <location>
        <begin position="216"/>
        <end position="237"/>
    </location>
</feature>
<keyword evidence="4" id="KW-1185">Reference proteome</keyword>
<dbReference type="EMBL" id="JAIXMP010000014">
    <property type="protein sequence ID" value="KAI9262161.1"/>
    <property type="molecule type" value="Genomic_DNA"/>
</dbReference>
<feature type="transmembrane region" description="Helical" evidence="2">
    <location>
        <begin position="6"/>
        <end position="29"/>
    </location>
</feature>
<dbReference type="AlphaFoldDB" id="A0AAD5PFA3"/>
<sequence length="342" mass="38142">MDEGVRYGFSISIVILGAVGTIGAILQYFRTRQSMSLYSFICLAATFSFIRRTTYIAAINNDTLDPVSSRHMVEGNMARLFLFKMFIPLLYCVFFETCHNLVSMTLTTTAITTGAVQAKYAITVTIGTTIKSKIYYYVTKLSGMTLAYVWTTVLIAVNIAYCSVFANSFPIFTEERISNLQNMSRFTSYGVWVYFILALLQLVLGWNEVRPYMLSLLAYLLFVCIGTMGMTTIATLPNVTPNDELVNQIVSFVLVELVGLFGLFFALFASTQYWTIIKQPSTPTPEAPNNLYDSSVPIDSKFGNVTQPNSLEDTSQNSITSTVGSSSTKQLDQRSNHSKYIV</sequence>
<comment type="caution">
    <text evidence="3">The sequence shown here is derived from an EMBL/GenBank/DDBJ whole genome shotgun (WGS) entry which is preliminary data.</text>
</comment>
<organism evidence="3 4">
    <name type="scientific">Phascolomyces articulosus</name>
    <dbReference type="NCBI Taxonomy" id="60185"/>
    <lineage>
        <taxon>Eukaryota</taxon>
        <taxon>Fungi</taxon>
        <taxon>Fungi incertae sedis</taxon>
        <taxon>Mucoromycota</taxon>
        <taxon>Mucoromycotina</taxon>
        <taxon>Mucoromycetes</taxon>
        <taxon>Mucorales</taxon>
        <taxon>Lichtheimiaceae</taxon>
        <taxon>Phascolomyces</taxon>
    </lineage>
</organism>
<evidence type="ECO:0000256" key="1">
    <source>
        <dbReference type="SAM" id="MobiDB-lite"/>
    </source>
</evidence>
<accession>A0AAD5PFA3</accession>
<feature type="transmembrane region" description="Helical" evidence="2">
    <location>
        <begin position="186"/>
        <end position="204"/>
    </location>
</feature>
<keyword evidence="2" id="KW-1133">Transmembrane helix</keyword>
<reference evidence="3" key="2">
    <citation type="submission" date="2023-02" db="EMBL/GenBank/DDBJ databases">
        <authorList>
            <consortium name="DOE Joint Genome Institute"/>
            <person name="Mondo S.J."/>
            <person name="Chang Y."/>
            <person name="Wang Y."/>
            <person name="Ahrendt S."/>
            <person name="Andreopoulos W."/>
            <person name="Barry K."/>
            <person name="Beard J."/>
            <person name="Benny G.L."/>
            <person name="Blankenship S."/>
            <person name="Bonito G."/>
            <person name="Cuomo C."/>
            <person name="Desiro A."/>
            <person name="Gervers K.A."/>
            <person name="Hundley H."/>
            <person name="Kuo A."/>
            <person name="LaButti K."/>
            <person name="Lang B.F."/>
            <person name="Lipzen A."/>
            <person name="O'Donnell K."/>
            <person name="Pangilinan J."/>
            <person name="Reynolds N."/>
            <person name="Sandor L."/>
            <person name="Smith M.W."/>
            <person name="Tsang A."/>
            <person name="Grigoriev I.V."/>
            <person name="Stajich J.E."/>
            <person name="Spatafora J.W."/>
        </authorList>
    </citation>
    <scope>NUCLEOTIDE SEQUENCE</scope>
    <source>
        <strain evidence="3">RSA 2281</strain>
    </source>
</reference>
<keyword evidence="2" id="KW-0472">Membrane</keyword>
<feature type="region of interest" description="Disordered" evidence="1">
    <location>
        <begin position="307"/>
        <end position="342"/>
    </location>
</feature>
<feature type="transmembrane region" description="Helical" evidence="2">
    <location>
        <begin position="146"/>
        <end position="166"/>
    </location>
</feature>
<evidence type="ECO:0000313" key="3">
    <source>
        <dbReference type="EMBL" id="KAI9262161.1"/>
    </source>
</evidence>
<proteinExistence type="predicted"/>
<reference evidence="3" key="1">
    <citation type="journal article" date="2022" name="IScience">
        <title>Evolution of zygomycete secretomes and the origins of terrestrial fungal ecologies.</title>
        <authorList>
            <person name="Chang Y."/>
            <person name="Wang Y."/>
            <person name="Mondo S."/>
            <person name="Ahrendt S."/>
            <person name="Andreopoulos W."/>
            <person name="Barry K."/>
            <person name="Beard J."/>
            <person name="Benny G.L."/>
            <person name="Blankenship S."/>
            <person name="Bonito G."/>
            <person name="Cuomo C."/>
            <person name="Desiro A."/>
            <person name="Gervers K.A."/>
            <person name="Hundley H."/>
            <person name="Kuo A."/>
            <person name="LaButti K."/>
            <person name="Lang B.F."/>
            <person name="Lipzen A."/>
            <person name="O'Donnell K."/>
            <person name="Pangilinan J."/>
            <person name="Reynolds N."/>
            <person name="Sandor L."/>
            <person name="Smith M.E."/>
            <person name="Tsang A."/>
            <person name="Grigoriev I.V."/>
            <person name="Stajich J.E."/>
            <person name="Spatafora J.W."/>
        </authorList>
    </citation>
    <scope>NUCLEOTIDE SEQUENCE</scope>
    <source>
        <strain evidence="3">RSA 2281</strain>
    </source>
</reference>
<feature type="transmembrane region" description="Helical" evidence="2">
    <location>
        <begin position="36"/>
        <end position="57"/>
    </location>
</feature>
<feature type="compositionally biased region" description="Polar residues" evidence="1">
    <location>
        <begin position="307"/>
        <end position="330"/>
    </location>
</feature>
<feature type="transmembrane region" description="Helical" evidence="2">
    <location>
        <begin position="249"/>
        <end position="269"/>
    </location>
</feature>
<name>A0AAD5PFA3_9FUNG</name>
<dbReference type="Proteomes" id="UP001209540">
    <property type="component" value="Unassembled WGS sequence"/>
</dbReference>
<evidence type="ECO:0000256" key="2">
    <source>
        <dbReference type="SAM" id="Phobius"/>
    </source>
</evidence>
<feature type="transmembrane region" description="Helical" evidence="2">
    <location>
        <begin position="77"/>
        <end position="95"/>
    </location>
</feature>
<protein>
    <submittedName>
        <fullName evidence="3">Uncharacterized protein</fullName>
    </submittedName>
</protein>